<evidence type="ECO:0000256" key="1">
    <source>
        <dbReference type="SAM" id="SignalP"/>
    </source>
</evidence>
<keyword evidence="1" id="KW-0732">Signal</keyword>
<gene>
    <name evidence="2" type="ORF">B1202_04935</name>
</gene>
<dbReference type="RefSeq" id="WP_078189466.1">
    <property type="nucleotide sequence ID" value="NZ_JAMCOZ010000005.1"/>
</dbReference>
<dbReference type="NCBIfam" id="TIGR02001">
    <property type="entry name" value="gcw_chp"/>
    <property type="match status" value="1"/>
</dbReference>
<name>A0A1T1H527_9GAMM</name>
<feature type="signal peptide" evidence="1">
    <location>
        <begin position="1"/>
        <end position="22"/>
    </location>
</feature>
<comment type="caution">
    <text evidence="2">The sequence shown here is derived from an EMBL/GenBank/DDBJ whole genome shotgun (WGS) entry which is preliminary data.</text>
</comment>
<dbReference type="Proteomes" id="UP000191160">
    <property type="component" value="Unassembled WGS sequence"/>
</dbReference>
<evidence type="ECO:0000313" key="2">
    <source>
        <dbReference type="EMBL" id="OOV84969.1"/>
    </source>
</evidence>
<sequence length="243" mass="26623">MKFALKALSIAVLGAASTFTFAEAPASEHSVSGNIGVLSSYNLRGITNVPENSGATIQGGLDYSHASGFYAGYWGSTLDYALCEEGRDSFEHDFYAGYNGKITEDLGYTVGGTYYYYYESDVDSDGFETLLGLNYKDFSVTAQTLTQNTTWGNKGDTYILGSYSYALPKDFTLNTSLGLYAYGDDDEFVETTEDFGFRHFTAGLSHPLGDTGASVNMDYIVGGYDRLDEKQKNKVVFGLKYEF</sequence>
<dbReference type="Pfam" id="PF09694">
    <property type="entry name" value="Gcw_chp"/>
    <property type="match status" value="1"/>
</dbReference>
<organism evidence="2 3">
    <name type="scientific">Acinetobacter amyesii</name>
    <dbReference type="NCBI Taxonomy" id="2942470"/>
    <lineage>
        <taxon>Bacteria</taxon>
        <taxon>Pseudomonadati</taxon>
        <taxon>Pseudomonadota</taxon>
        <taxon>Gammaproteobacteria</taxon>
        <taxon>Moraxellales</taxon>
        <taxon>Moraxellaceae</taxon>
        <taxon>Acinetobacter</taxon>
    </lineage>
</organism>
<keyword evidence="3" id="KW-1185">Reference proteome</keyword>
<accession>A0A1T1H527</accession>
<dbReference type="EMBL" id="MVKX01000002">
    <property type="protein sequence ID" value="OOV84969.1"/>
    <property type="molecule type" value="Genomic_DNA"/>
</dbReference>
<protein>
    <recommendedName>
        <fullName evidence="4">Porin</fullName>
    </recommendedName>
</protein>
<feature type="chain" id="PRO_5013340873" description="Porin" evidence="1">
    <location>
        <begin position="23"/>
        <end position="243"/>
    </location>
</feature>
<evidence type="ECO:0008006" key="4">
    <source>
        <dbReference type="Google" id="ProtNLM"/>
    </source>
</evidence>
<reference evidence="2 3" key="1">
    <citation type="submission" date="2017-02" db="EMBL/GenBank/DDBJ databases">
        <title>Acinetobacter sp. ANC 4945, whole genome shotgun sequencing project.</title>
        <authorList>
            <person name="Radolfova-Krizova L."/>
            <person name="Al Atrouni A."/>
            <person name="Nemec A."/>
        </authorList>
    </citation>
    <scope>NUCLEOTIDE SEQUENCE [LARGE SCALE GENOMIC DNA]</scope>
    <source>
        <strain evidence="2 3">ANC 4945</strain>
    </source>
</reference>
<dbReference type="AlphaFoldDB" id="A0A1T1H527"/>
<dbReference type="InterPro" id="IPR010239">
    <property type="entry name" value="CHP02001"/>
</dbReference>
<evidence type="ECO:0000313" key="3">
    <source>
        <dbReference type="Proteomes" id="UP000191160"/>
    </source>
</evidence>
<proteinExistence type="predicted"/>